<feature type="compositionally biased region" description="Basic and acidic residues" evidence="1">
    <location>
        <begin position="311"/>
        <end position="320"/>
    </location>
</feature>
<protein>
    <submittedName>
        <fullName evidence="2">Uncharacterized protein</fullName>
    </submittedName>
</protein>
<dbReference type="AlphaFoldDB" id="A0A834KCJ8"/>
<dbReference type="EMBL" id="JACSDZ010000005">
    <property type="protein sequence ID" value="KAF7403241.1"/>
    <property type="molecule type" value="Genomic_DNA"/>
</dbReference>
<reference evidence="2" key="1">
    <citation type="journal article" date="2020" name="G3 (Bethesda)">
        <title>High-Quality Assemblies for Three Invasive Social Wasps from the &lt;i&gt;Vespula&lt;/i&gt; Genus.</title>
        <authorList>
            <person name="Harrop T.W.R."/>
            <person name="Guhlin J."/>
            <person name="McLaughlin G.M."/>
            <person name="Permina E."/>
            <person name="Stockwell P."/>
            <person name="Gilligan J."/>
            <person name="Le Lec M.F."/>
            <person name="Gruber M.A.M."/>
            <person name="Quinn O."/>
            <person name="Lovegrove M."/>
            <person name="Duncan E.J."/>
            <person name="Remnant E.J."/>
            <person name="Van Eeckhoven J."/>
            <person name="Graham B."/>
            <person name="Knapp R.A."/>
            <person name="Langford K.W."/>
            <person name="Kronenberg Z."/>
            <person name="Press M.O."/>
            <person name="Eacker S.M."/>
            <person name="Wilson-Rankin E.E."/>
            <person name="Purcell J."/>
            <person name="Lester P.J."/>
            <person name="Dearden P.K."/>
        </authorList>
    </citation>
    <scope>NUCLEOTIDE SEQUENCE</scope>
    <source>
        <strain evidence="2">Linc-1</strain>
    </source>
</reference>
<keyword evidence="3" id="KW-1185">Reference proteome</keyword>
<sequence>MPRYKIAFNSSQLPFLQFTRDGVRVNFAGYHAETGLGGFLGDSQTGGGLHASAGTPFGPQASAGLGGLLNGNNANTGGGLFAQAGLGHNRPAARAGLGGILDGSGNSNNPNAAGNLFAEAGLGNNLPGARAGLGGVLDGSGYSNNPVAGNLFAEAGLGNNLPAARTGLGGVLDGSGNLNNPVAGNLFAEAGLGNNQPAARAGLEGVLNGNENKPNSDNVHYDTVSSNTASIKPSTSHTNIQLLSGSIPKNHKNQRAIASKSLVLVNEPVPESKYSSPVGTSAELYGNVYPDANAGYVSDKSASENVQKIPTSRDRSVEENRKINESTTSINGLISSKGIVTANAGANGNAAVGSNLNTAQEQPVLNHWYLRKRFRTGPLRKQIIQSSSVIPVSVPIPASTSSATSGIASGAPSASGEIISRVNTDGLRSDIIFVGSKTYKPGSFFDDIFNIPISTLTAVNQLLRNNVG</sequence>
<dbReference type="Proteomes" id="UP000617340">
    <property type="component" value="Unassembled WGS sequence"/>
</dbReference>
<accession>A0A834KCJ8</accession>
<proteinExistence type="predicted"/>
<comment type="caution">
    <text evidence="2">The sequence shown here is derived from an EMBL/GenBank/DDBJ whole genome shotgun (WGS) entry which is preliminary data.</text>
</comment>
<gene>
    <name evidence="2" type="ORF">HZH68_006035</name>
</gene>
<feature type="region of interest" description="Disordered" evidence="1">
    <location>
        <begin position="300"/>
        <end position="320"/>
    </location>
</feature>
<name>A0A834KCJ8_VESGE</name>
<evidence type="ECO:0000256" key="1">
    <source>
        <dbReference type="SAM" id="MobiDB-lite"/>
    </source>
</evidence>
<evidence type="ECO:0000313" key="3">
    <source>
        <dbReference type="Proteomes" id="UP000617340"/>
    </source>
</evidence>
<evidence type="ECO:0000313" key="2">
    <source>
        <dbReference type="EMBL" id="KAF7403241.1"/>
    </source>
</evidence>
<organism evidence="2 3">
    <name type="scientific">Vespula germanica</name>
    <name type="common">German yellow jacket</name>
    <name type="synonym">Paravespula germanica</name>
    <dbReference type="NCBI Taxonomy" id="30212"/>
    <lineage>
        <taxon>Eukaryota</taxon>
        <taxon>Metazoa</taxon>
        <taxon>Ecdysozoa</taxon>
        <taxon>Arthropoda</taxon>
        <taxon>Hexapoda</taxon>
        <taxon>Insecta</taxon>
        <taxon>Pterygota</taxon>
        <taxon>Neoptera</taxon>
        <taxon>Endopterygota</taxon>
        <taxon>Hymenoptera</taxon>
        <taxon>Apocrita</taxon>
        <taxon>Aculeata</taxon>
        <taxon>Vespoidea</taxon>
        <taxon>Vespidae</taxon>
        <taxon>Vespinae</taxon>
        <taxon>Vespula</taxon>
    </lineage>
</organism>